<dbReference type="PIRSF" id="PIRSF008159">
    <property type="entry name" value="UCP008159_ABC"/>
    <property type="match status" value="1"/>
</dbReference>
<dbReference type="InterPro" id="IPR010412">
    <property type="entry name" value="DUF1007"/>
</dbReference>
<keyword evidence="1" id="KW-0732">Signal</keyword>
<dbReference type="Pfam" id="PF06226">
    <property type="entry name" value="DUF1007"/>
    <property type="match status" value="1"/>
</dbReference>
<dbReference type="RefSeq" id="WP_039466125.1">
    <property type="nucleotide sequence ID" value="NZ_JWLZ01000185.1"/>
</dbReference>
<organism evidence="2 3">
    <name type="scientific">Photobacterium gaetbulicola</name>
    <dbReference type="NCBI Taxonomy" id="1295392"/>
    <lineage>
        <taxon>Bacteria</taxon>
        <taxon>Pseudomonadati</taxon>
        <taxon>Pseudomonadota</taxon>
        <taxon>Gammaproteobacteria</taxon>
        <taxon>Vibrionales</taxon>
        <taxon>Vibrionaceae</taxon>
        <taxon>Photobacterium</taxon>
    </lineage>
</organism>
<evidence type="ECO:0000313" key="3">
    <source>
        <dbReference type="Proteomes" id="UP000031278"/>
    </source>
</evidence>
<evidence type="ECO:0008006" key="4">
    <source>
        <dbReference type="Google" id="ProtNLM"/>
    </source>
</evidence>
<reference evidence="2 3" key="1">
    <citation type="submission" date="2014-12" db="EMBL/GenBank/DDBJ databases">
        <title>Genome sequencing of Photobacterium gaetbulicola AD005a.</title>
        <authorList>
            <person name="Adrian T.G.S."/>
            <person name="Chan K.G."/>
        </authorList>
    </citation>
    <scope>NUCLEOTIDE SEQUENCE [LARGE SCALE GENOMIC DNA]</scope>
    <source>
        <strain evidence="2 3">AD005a</strain>
    </source>
</reference>
<dbReference type="InterPro" id="IPR016537">
    <property type="entry name" value="UCP008159_ABC"/>
</dbReference>
<accession>A0A0B9G022</accession>
<gene>
    <name evidence="2" type="ORF">RJ45_19485</name>
</gene>
<evidence type="ECO:0000256" key="1">
    <source>
        <dbReference type="SAM" id="SignalP"/>
    </source>
</evidence>
<sequence length="231" mass="26512">MFYRNRANNRIFPIMKRAVLGLTLLISPLFATAHPHSWIEMKTYVDGKDGMITGFRMVWSFDPMTSAYMLDGEDTSPEKEEQTFTKVAASVLDNMLSEHYFTYFYDGEEPIKYQLARYGKITRDRARLVLTFELPLSKPKPVTEDSLKLLVFEPSYYVDMSWRSKRDVVLAGDLADYCELEMIEPNPTPEQMSYAMSLPADADPDNALGQLFTQSVHFHCQPNELNGDSES</sequence>
<evidence type="ECO:0000313" key="2">
    <source>
        <dbReference type="EMBL" id="KHT62098.1"/>
    </source>
</evidence>
<dbReference type="Proteomes" id="UP000031278">
    <property type="component" value="Unassembled WGS sequence"/>
</dbReference>
<feature type="chain" id="PRO_5002128035" description="ABC transporter substrate-binding protein" evidence="1">
    <location>
        <begin position="34"/>
        <end position="231"/>
    </location>
</feature>
<dbReference type="AlphaFoldDB" id="A0A0B9G022"/>
<name>A0A0B9G022_9GAMM</name>
<dbReference type="EMBL" id="JWLZ01000185">
    <property type="protein sequence ID" value="KHT62098.1"/>
    <property type="molecule type" value="Genomic_DNA"/>
</dbReference>
<feature type="signal peptide" evidence="1">
    <location>
        <begin position="1"/>
        <end position="33"/>
    </location>
</feature>
<comment type="caution">
    <text evidence="2">The sequence shown here is derived from an EMBL/GenBank/DDBJ whole genome shotgun (WGS) entry which is preliminary data.</text>
</comment>
<protein>
    <recommendedName>
        <fullName evidence="4">ABC transporter substrate-binding protein</fullName>
    </recommendedName>
</protein>
<proteinExistence type="predicted"/>